<comment type="caution">
    <text evidence="3">The sequence shown here is derived from an EMBL/GenBank/DDBJ whole genome shotgun (WGS) entry which is preliminary data.</text>
</comment>
<reference evidence="4" key="1">
    <citation type="journal article" date="2019" name="Int. J. Syst. Evol. Microbiol.">
        <title>The Global Catalogue of Microorganisms (GCM) 10K type strain sequencing project: providing services to taxonomists for standard genome sequencing and annotation.</title>
        <authorList>
            <consortium name="The Broad Institute Genomics Platform"/>
            <consortium name="The Broad Institute Genome Sequencing Center for Infectious Disease"/>
            <person name="Wu L."/>
            <person name="Ma J."/>
        </authorList>
    </citation>
    <scope>NUCLEOTIDE SEQUENCE [LARGE SCALE GENOMIC DNA]</scope>
    <source>
        <strain evidence="4">CGMCC 1.16305</strain>
    </source>
</reference>
<feature type="domain" description="Phosphatidic acid phosphatase type 2/haloperoxidase" evidence="2">
    <location>
        <begin position="89"/>
        <end position="206"/>
    </location>
</feature>
<feature type="transmembrane region" description="Helical" evidence="1">
    <location>
        <begin position="12"/>
        <end position="29"/>
    </location>
</feature>
<dbReference type="EMBL" id="JBHTCO010000019">
    <property type="protein sequence ID" value="MFC7394221.1"/>
    <property type="molecule type" value="Genomic_DNA"/>
</dbReference>
<evidence type="ECO:0000313" key="4">
    <source>
        <dbReference type="Proteomes" id="UP001596505"/>
    </source>
</evidence>
<dbReference type="Proteomes" id="UP001596505">
    <property type="component" value="Unassembled WGS sequence"/>
</dbReference>
<dbReference type="PANTHER" id="PTHR14969">
    <property type="entry name" value="SPHINGOSINE-1-PHOSPHATE PHOSPHOHYDROLASE"/>
    <property type="match status" value="1"/>
</dbReference>
<proteinExistence type="predicted"/>
<name>A0ABW2Q0W8_9BACL</name>
<evidence type="ECO:0000259" key="2">
    <source>
        <dbReference type="SMART" id="SM00014"/>
    </source>
</evidence>
<protein>
    <submittedName>
        <fullName evidence="3">Phosphatase PAP2 family protein</fullName>
    </submittedName>
</protein>
<dbReference type="SMART" id="SM00014">
    <property type="entry name" value="acidPPc"/>
    <property type="match status" value="1"/>
</dbReference>
<dbReference type="PANTHER" id="PTHR14969:SF13">
    <property type="entry name" value="AT30094P"/>
    <property type="match status" value="1"/>
</dbReference>
<gene>
    <name evidence="3" type="ORF">ACFQRG_14795</name>
</gene>
<keyword evidence="1" id="KW-1133">Transmembrane helix</keyword>
<dbReference type="InterPro" id="IPR000326">
    <property type="entry name" value="PAP2/HPO"/>
</dbReference>
<dbReference type="Gene3D" id="1.20.144.10">
    <property type="entry name" value="Phosphatidic acid phosphatase type 2/haloperoxidase"/>
    <property type="match status" value="2"/>
</dbReference>
<dbReference type="InterPro" id="IPR036938">
    <property type="entry name" value="PAP2/HPO_sf"/>
</dbReference>
<evidence type="ECO:0000313" key="3">
    <source>
        <dbReference type="EMBL" id="MFC7394221.1"/>
    </source>
</evidence>
<keyword evidence="4" id="KW-1185">Reference proteome</keyword>
<dbReference type="Pfam" id="PF01569">
    <property type="entry name" value="PAP2"/>
    <property type="match status" value="1"/>
</dbReference>
<feature type="transmembrane region" description="Helical" evidence="1">
    <location>
        <begin position="191"/>
        <end position="212"/>
    </location>
</feature>
<keyword evidence="1" id="KW-0472">Membrane</keyword>
<accession>A0ABW2Q0W8</accession>
<evidence type="ECO:0000256" key="1">
    <source>
        <dbReference type="SAM" id="Phobius"/>
    </source>
</evidence>
<keyword evidence="1" id="KW-0812">Transmembrane</keyword>
<dbReference type="RefSeq" id="WP_380967346.1">
    <property type="nucleotide sequence ID" value="NZ_JBHTCO010000019.1"/>
</dbReference>
<feature type="transmembrane region" description="Helical" evidence="1">
    <location>
        <begin position="67"/>
        <end position="85"/>
    </location>
</feature>
<dbReference type="SUPFAM" id="SSF48317">
    <property type="entry name" value="Acid phosphatase/Vanadium-dependent haloperoxidase"/>
    <property type="match status" value="1"/>
</dbReference>
<sequence length="222" mass="25752">MKDVVYRPRIWIGLFVINIILFFFTAWSVKTHRKYVQYIDQIIIKLSRGHITDIKTSFALVITHLGDYHFCLTMTIIISIVLFFLRQYFTAITFLLGFIGARCCRSLLKYMLYRPRPNHIHLVPASDGSFPSGHMIYSVFFYGAILFFVIYILIKNGQLSKTWLGMIPALLMVILIGWSRIYLGVHYPTDIIGGFFIGTSWLSLVLSFYIAVKKRFAPKLSK</sequence>
<dbReference type="CDD" id="cd03392">
    <property type="entry name" value="PAP2_like_2"/>
    <property type="match status" value="1"/>
</dbReference>
<organism evidence="3 4">
    <name type="scientific">Scopulibacillus cellulosilyticus</name>
    <dbReference type="NCBI Taxonomy" id="2665665"/>
    <lineage>
        <taxon>Bacteria</taxon>
        <taxon>Bacillati</taxon>
        <taxon>Bacillota</taxon>
        <taxon>Bacilli</taxon>
        <taxon>Bacillales</taxon>
        <taxon>Sporolactobacillaceae</taxon>
        <taxon>Scopulibacillus</taxon>
    </lineage>
</organism>
<feature type="transmembrane region" description="Helical" evidence="1">
    <location>
        <begin position="133"/>
        <end position="154"/>
    </location>
</feature>
<feature type="transmembrane region" description="Helical" evidence="1">
    <location>
        <begin position="166"/>
        <end position="185"/>
    </location>
</feature>